<evidence type="ECO:0000313" key="2">
    <source>
        <dbReference type="Proteomes" id="UP000183832"/>
    </source>
</evidence>
<evidence type="ECO:0000313" key="1">
    <source>
        <dbReference type="EMBL" id="CRK95932.1"/>
    </source>
</evidence>
<organism evidence="1 2">
    <name type="scientific">Clunio marinus</name>
    <dbReference type="NCBI Taxonomy" id="568069"/>
    <lineage>
        <taxon>Eukaryota</taxon>
        <taxon>Metazoa</taxon>
        <taxon>Ecdysozoa</taxon>
        <taxon>Arthropoda</taxon>
        <taxon>Hexapoda</taxon>
        <taxon>Insecta</taxon>
        <taxon>Pterygota</taxon>
        <taxon>Neoptera</taxon>
        <taxon>Endopterygota</taxon>
        <taxon>Diptera</taxon>
        <taxon>Nematocera</taxon>
        <taxon>Chironomoidea</taxon>
        <taxon>Chironomidae</taxon>
        <taxon>Clunio</taxon>
    </lineage>
</organism>
<protein>
    <submittedName>
        <fullName evidence="1">CLUMA_CG009377, isoform A</fullName>
    </submittedName>
</protein>
<name>A0A1J1I8N3_9DIPT</name>
<proteinExistence type="predicted"/>
<reference evidence="1 2" key="1">
    <citation type="submission" date="2015-04" db="EMBL/GenBank/DDBJ databases">
        <authorList>
            <person name="Syromyatnikov M.Y."/>
            <person name="Popov V.N."/>
        </authorList>
    </citation>
    <scope>NUCLEOTIDE SEQUENCE [LARGE SCALE GENOMIC DNA]</scope>
</reference>
<dbReference type="EMBL" id="CVRI01000043">
    <property type="protein sequence ID" value="CRK95932.1"/>
    <property type="molecule type" value="Genomic_DNA"/>
</dbReference>
<sequence>MLVRLQKPETRRKTVLGFFDEKTVLKPEENTTRKTLISVQQTKIDQQIRTGKIVVIDFA</sequence>
<gene>
    <name evidence="1" type="ORF">CLUMA_CG009377</name>
</gene>
<keyword evidence="2" id="KW-1185">Reference proteome</keyword>
<dbReference type="Proteomes" id="UP000183832">
    <property type="component" value="Unassembled WGS sequence"/>
</dbReference>
<accession>A0A1J1I8N3</accession>
<dbReference type="AlphaFoldDB" id="A0A1J1I8N3"/>